<proteinExistence type="predicted"/>
<dbReference type="GO" id="GO:0016787">
    <property type="term" value="F:hydrolase activity"/>
    <property type="evidence" value="ECO:0007669"/>
    <property type="project" value="UniProtKB-KW"/>
</dbReference>
<evidence type="ECO:0000259" key="1">
    <source>
        <dbReference type="Pfam" id="PF01557"/>
    </source>
</evidence>
<feature type="domain" description="Fumarylacetoacetase-like C-terminal" evidence="1">
    <location>
        <begin position="109"/>
        <end position="304"/>
    </location>
</feature>
<keyword evidence="2" id="KW-0378">Hydrolase</keyword>
<name>A0A7S9D3X7_9BRAD</name>
<dbReference type="RefSeq" id="WP_195800279.1">
    <property type="nucleotide sequence ID" value="NZ_CP061379.1"/>
</dbReference>
<gene>
    <name evidence="2" type="ORF">IC761_30085</name>
</gene>
<dbReference type="Gene3D" id="3.90.850.10">
    <property type="entry name" value="Fumarylacetoacetase-like, C-terminal domain"/>
    <property type="match status" value="1"/>
</dbReference>
<dbReference type="InterPro" id="IPR036663">
    <property type="entry name" value="Fumarylacetoacetase_C_sf"/>
</dbReference>
<sequence length="323" mass="34918">MKLVRVATCYGEEKSCIWKGEDLFVLRDAQSIVDVLAMSAEERASLETRLSAGPSLKLADVKLLAPIQPTSLKDFMGFEVHFLGALKWMFPDGGGPGGAGTGKLPERLYSHPMFYVCDNSALLGPSDDVIIPPNSSYYDCEVELAAVMARGGRDMTPAQAGEAIGGYTIFLDWSARDVLRHDTLAPTKGKDSGNTLGPCIVTKSEIEKYRVGDRLKVPMKLARNGELIGEGDTEHSIYSIEEMIAYVSRGATIKVGDVIAMGTAPNLCWVEQWGHNGEIRPSPIKGGDTVSMEVAGIGSMSIQVREGSPYVELPPARRYMPSA</sequence>
<dbReference type="AlphaFoldDB" id="A0A7S9D3X7"/>
<evidence type="ECO:0000313" key="3">
    <source>
        <dbReference type="Proteomes" id="UP000594621"/>
    </source>
</evidence>
<dbReference type="PANTHER" id="PTHR43211">
    <property type="entry name" value="FUMARYLACETOACETATE HYDROLASE"/>
    <property type="match status" value="1"/>
</dbReference>
<protein>
    <submittedName>
        <fullName evidence="2">Fumarylacetoacetate hydrolase family protein</fullName>
    </submittedName>
</protein>
<accession>A0A7S9D3X7</accession>
<dbReference type="Pfam" id="PF01557">
    <property type="entry name" value="FAA_hydrolase"/>
    <property type="match status" value="1"/>
</dbReference>
<dbReference type="InterPro" id="IPR011234">
    <property type="entry name" value="Fumarylacetoacetase-like_C"/>
</dbReference>
<keyword evidence="3" id="KW-1185">Reference proteome</keyword>
<reference evidence="2 3" key="1">
    <citation type="submission" date="2020-09" db="EMBL/GenBank/DDBJ databases">
        <title>Complete genomes of bradyrhizobia occurring on native shrubby legumes in Australia.</title>
        <authorList>
            <person name="Lafay B."/>
        </authorList>
    </citation>
    <scope>NUCLEOTIDE SEQUENCE [LARGE SCALE GENOMIC DNA]</scope>
    <source>
        <strain evidence="2 3">BDV5040</strain>
    </source>
</reference>
<dbReference type="EMBL" id="CP061379">
    <property type="protein sequence ID" value="QPF90696.1"/>
    <property type="molecule type" value="Genomic_DNA"/>
</dbReference>
<dbReference type="PANTHER" id="PTHR43211:SF1">
    <property type="entry name" value="BLL6422 PROTEIN"/>
    <property type="match status" value="1"/>
</dbReference>
<evidence type="ECO:0000313" key="2">
    <source>
        <dbReference type="EMBL" id="QPF90696.1"/>
    </source>
</evidence>
<dbReference type="KEGG" id="bcou:IC761_30085"/>
<organism evidence="2 3">
    <name type="scientific">Bradyrhizobium commune</name>
    <dbReference type="NCBI Taxonomy" id="83627"/>
    <lineage>
        <taxon>Bacteria</taxon>
        <taxon>Pseudomonadati</taxon>
        <taxon>Pseudomonadota</taxon>
        <taxon>Alphaproteobacteria</taxon>
        <taxon>Hyphomicrobiales</taxon>
        <taxon>Nitrobacteraceae</taxon>
        <taxon>Bradyrhizobium</taxon>
    </lineage>
</organism>
<dbReference type="SUPFAM" id="SSF56529">
    <property type="entry name" value="FAH"/>
    <property type="match status" value="1"/>
</dbReference>
<dbReference type="Proteomes" id="UP000594621">
    <property type="component" value="Chromosome"/>
</dbReference>